<evidence type="ECO:0000256" key="1">
    <source>
        <dbReference type="ARBA" id="ARBA00022553"/>
    </source>
</evidence>
<dbReference type="GO" id="GO:0005085">
    <property type="term" value="F:guanyl-nucleotide exchange factor activity"/>
    <property type="evidence" value="ECO:0007669"/>
    <property type="project" value="UniProtKB-KW"/>
</dbReference>
<feature type="domain" description="DH" evidence="4">
    <location>
        <begin position="1"/>
        <end position="167"/>
    </location>
</feature>
<dbReference type="Pfam" id="PF00621">
    <property type="entry name" value="RhoGEF"/>
    <property type="match status" value="1"/>
</dbReference>
<protein>
    <submittedName>
        <fullName evidence="6">CNH domain-containing protein</fullName>
    </submittedName>
</protein>
<dbReference type="PROSITE" id="PS50003">
    <property type="entry name" value="PH_DOMAIN"/>
    <property type="match status" value="1"/>
</dbReference>
<dbReference type="AlphaFoldDB" id="A0A433QFP8"/>
<dbReference type="Proteomes" id="UP000274822">
    <property type="component" value="Unassembled WGS sequence"/>
</dbReference>
<dbReference type="InterPro" id="IPR011993">
    <property type="entry name" value="PH-like_dom_sf"/>
</dbReference>
<keyword evidence="1" id="KW-0597">Phosphoprotein</keyword>
<dbReference type="PANTHER" id="PTHR46572">
    <property type="entry name" value="RHO1 GDP-GTP EXCHANGE PROTEIN 1-RELATED"/>
    <property type="match status" value="1"/>
</dbReference>
<dbReference type="SUPFAM" id="SSF48065">
    <property type="entry name" value="DBL homology domain (DH-domain)"/>
    <property type="match status" value="1"/>
</dbReference>
<dbReference type="PROSITE" id="PS50219">
    <property type="entry name" value="CNH"/>
    <property type="match status" value="1"/>
</dbReference>
<dbReference type="InterPro" id="IPR001849">
    <property type="entry name" value="PH_domain"/>
</dbReference>
<evidence type="ECO:0000259" key="3">
    <source>
        <dbReference type="PROSITE" id="PS50003"/>
    </source>
</evidence>
<dbReference type="SMART" id="SM00036">
    <property type="entry name" value="CNH"/>
    <property type="match status" value="1"/>
</dbReference>
<organism evidence="6 7">
    <name type="scientific">Jimgerdemannia flammicorona</name>
    <dbReference type="NCBI Taxonomy" id="994334"/>
    <lineage>
        <taxon>Eukaryota</taxon>
        <taxon>Fungi</taxon>
        <taxon>Fungi incertae sedis</taxon>
        <taxon>Mucoromycota</taxon>
        <taxon>Mucoromycotina</taxon>
        <taxon>Endogonomycetes</taxon>
        <taxon>Endogonales</taxon>
        <taxon>Endogonaceae</taxon>
        <taxon>Jimgerdemannia</taxon>
    </lineage>
</organism>
<reference evidence="6 7" key="1">
    <citation type="journal article" date="2018" name="New Phytol.">
        <title>Phylogenomics of Endogonaceae and evolution of mycorrhizas within Mucoromycota.</title>
        <authorList>
            <person name="Chang Y."/>
            <person name="Desiro A."/>
            <person name="Na H."/>
            <person name="Sandor L."/>
            <person name="Lipzen A."/>
            <person name="Clum A."/>
            <person name="Barry K."/>
            <person name="Grigoriev I.V."/>
            <person name="Martin F.M."/>
            <person name="Stajich J.E."/>
            <person name="Smith M.E."/>
            <person name="Bonito G."/>
            <person name="Spatafora J.W."/>
        </authorList>
    </citation>
    <scope>NUCLEOTIDE SEQUENCE [LARGE SCALE GENOMIC DNA]</scope>
    <source>
        <strain evidence="6 7">AD002</strain>
    </source>
</reference>
<gene>
    <name evidence="6" type="ORF">BC938DRAFT_481928</name>
</gene>
<dbReference type="PROSITE" id="PS50010">
    <property type="entry name" value="DH_2"/>
    <property type="match status" value="1"/>
</dbReference>
<dbReference type="InterPro" id="IPR035899">
    <property type="entry name" value="DBL_dom_sf"/>
</dbReference>
<dbReference type="PANTHER" id="PTHR46572:SF1">
    <property type="entry name" value="RHO1 GUANINE NUCLEOTIDE EXCHANGE FACTOR TUS1"/>
    <property type="match status" value="1"/>
</dbReference>
<comment type="caution">
    <text evidence="6">The sequence shown here is derived from an EMBL/GenBank/DDBJ whole genome shotgun (WGS) entry which is preliminary data.</text>
</comment>
<keyword evidence="7" id="KW-1185">Reference proteome</keyword>
<feature type="domain" description="CNH" evidence="5">
    <location>
        <begin position="350"/>
        <end position="660"/>
    </location>
</feature>
<evidence type="ECO:0000313" key="6">
    <source>
        <dbReference type="EMBL" id="RUS28401.1"/>
    </source>
</evidence>
<dbReference type="InterPro" id="IPR052233">
    <property type="entry name" value="Rho-type_GEFs"/>
</dbReference>
<evidence type="ECO:0000259" key="5">
    <source>
        <dbReference type="PROSITE" id="PS50219"/>
    </source>
</evidence>
<accession>A0A433QFP8</accession>
<dbReference type="Pfam" id="PF00780">
    <property type="entry name" value="CNH"/>
    <property type="match status" value="1"/>
</dbReference>
<sequence>MRLLFAKPLRTAPCIDVQRRETFCADVFYNYLEVRKVNSDMMKELRDRQHEKVFVDRIGDIVLKHVKNFNDPYIKYGPHFVISEYYVKTEDAKNPLFSNFIKDREKQSETRRLPLRHFLIFPITRLQRYSLLLDAILKHTPEGHPDVETLTESIKHLRGIAGGVDERTKPNTQKVRLWQIAEKISFRPGENDNLRLLDDQRVLIYEGESKRRRETGLEVMDLRVFLFDNYLVMTKPRKEKNVDVQYVVSKKPIPLDLLRVEKNPTAGGGTFTTPGTPAVISGVSANQVPFTISYLGKKGGSYILYVSSAQERKTWKDKIEEAKALLDTQRQDVFQVRTLSDSTFPGGPGTATVNCTVPFVRSDNKRMVAVGTDTGVWVGVEGDTTSFTQQLQLSHVTQMAVLEEQHMFVVLADKTLYAYALDAAFPPANTRAPDRTPQKLAQHVSYFNVGVCNNRTLVVSMRKRNTESHFKAMEPICGDLRNPKNKFTATRGMFAKTLDWFKTYKEFYVGAESTLIHFLKTKIAVVSLKGFEIIDLEHLNMNRGLPDLREPQFNFLGRRGELKPLAMYRVTDRFLLCYGEFAFFIDNHGSFAKNHSLIEWEANPDYVALYYPYILAFEPNFIEVRNVETFAQSFTGVWHMASQITNLYFNLLRTMSGGATAPLTQPADNMPDHHVPSRLGRRTHPEHIAFV</sequence>
<dbReference type="InterPro" id="IPR000219">
    <property type="entry name" value="DH_dom"/>
</dbReference>
<keyword evidence="2" id="KW-0344">Guanine-nucleotide releasing factor</keyword>
<name>A0A433QFP8_9FUNG</name>
<dbReference type="SMART" id="SM00233">
    <property type="entry name" value="PH"/>
    <property type="match status" value="1"/>
</dbReference>
<dbReference type="Gene3D" id="2.30.29.30">
    <property type="entry name" value="Pleckstrin-homology domain (PH domain)/Phosphotyrosine-binding domain (PTB)"/>
    <property type="match status" value="1"/>
</dbReference>
<evidence type="ECO:0000259" key="4">
    <source>
        <dbReference type="PROSITE" id="PS50010"/>
    </source>
</evidence>
<evidence type="ECO:0000313" key="7">
    <source>
        <dbReference type="Proteomes" id="UP000274822"/>
    </source>
</evidence>
<evidence type="ECO:0000256" key="2">
    <source>
        <dbReference type="ARBA" id="ARBA00022658"/>
    </source>
</evidence>
<dbReference type="EMBL" id="RBNJ01006680">
    <property type="protein sequence ID" value="RUS28401.1"/>
    <property type="molecule type" value="Genomic_DNA"/>
</dbReference>
<feature type="domain" description="PH" evidence="3">
    <location>
        <begin position="202"/>
        <end position="324"/>
    </location>
</feature>
<proteinExistence type="predicted"/>
<dbReference type="InterPro" id="IPR001180">
    <property type="entry name" value="CNH_dom"/>
</dbReference>
<dbReference type="SMART" id="SM00325">
    <property type="entry name" value="RhoGEF"/>
    <property type="match status" value="1"/>
</dbReference>
<dbReference type="Pfam" id="PF15405">
    <property type="entry name" value="PH_5"/>
    <property type="match status" value="1"/>
</dbReference>
<dbReference type="SUPFAM" id="SSF50729">
    <property type="entry name" value="PH domain-like"/>
    <property type="match status" value="1"/>
</dbReference>
<dbReference type="InterPro" id="IPR041675">
    <property type="entry name" value="PH_5"/>
</dbReference>
<dbReference type="Gene3D" id="1.20.900.10">
    <property type="entry name" value="Dbl homology (DH) domain"/>
    <property type="match status" value="1"/>
</dbReference>